<dbReference type="Proteomes" id="UP001605036">
    <property type="component" value="Unassembled WGS sequence"/>
</dbReference>
<proteinExistence type="predicted"/>
<accession>A0ABD1Y8G3</accession>
<gene>
    <name evidence="2" type="ORF">R1flu_003253</name>
</gene>
<reference evidence="2 3" key="1">
    <citation type="submission" date="2024-09" db="EMBL/GenBank/DDBJ databases">
        <title>Chromosome-scale assembly of Riccia fluitans.</title>
        <authorList>
            <person name="Paukszto L."/>
            <person name="Sawicki J."/>
            <person name="Karawczyk K."/>
            <person name="Piernik-Szablinska J."/>
            <person name="Szczecinska M."/>
            <person name="Mazdziarz M."/>
        </authorList>
    </citation>
    <scope>NUCLEOTIDE SEQUENCE [LARGE SCALE GENOMIC DNA]</scope>
    <source>
        <strain evidence="2">Rf_01</strain>
        <tissue evidence="2">Aerial parts of the thallus</tissue>
    </source>
</reference>
<comment type="caution">
    <text evidence="2">The sequence shown here is derived from an EMBL/GenBank/DDBJ whole genome shotgun (WGS) entry which is preliminary data.</text>
</comment>
<protein>
    <submittedName>
        <fullName evidence="2">Uncharacterized protein</fullName>
    </submittedName>
</protein>
<evidence type="ECO:0000313" key="3">
    <source>
        <dbReference type="Proteomes" id="UP001605036"/>
    </source>
</evidence>
<name>A0ABD1Y8G3_9MARC</name>
<dbReference type="AlphaFoldDB" id="A0ABD1Y8G3"/>
<evidence type="ECO:0000313" key="2">
    <source>
        <dbReference type="EMBL" id="KAL2623048.1"/>
    </source>
</evidence>
<feature type="compositionally biased region" description="Acidic residues" evidence="1">
    <location>
        <begin position="198"/>
        <end position="208"/>
    </location>
</feature>
<sequence>MAPRSSRNLKTKEVKIPHLTVANRKKMESWGLGGLFAVDWSGTYDNLLEEFSTKQKAAGPKFEYHGKPEEWTSEGDRRLSKSGVFLEQVEGNSDFVLFCHMLNAIFAPVRPEHFQHNLLAFYHHAWAVITNPAAPTPDWGNAVEKTKSRQIKGLEVCNEATCLGPYLAHLYNHFHEMDAKKKEASKKHEASIQTVFDSDTETEPEDEKEPPKEVPRVFCEGEASGSKLLDQKLDFAEWRNRVESLGRETSRLFEAFHMEIGSVTAEAMARNMKEMFTPSLVVETDLQPWKEMVKNLADLLTEEQRRTKMVVEQRDYFEGKNRCLEKIAEIAMWCAQQF</sequence>
<organism evidence="2 3">
    <name type="scientific">Riccia fluitans</name>
    <dbReference type="NCBI Taxonomy" id="41844"/>
    <lineage>
        <taxon>Eukaryota</taxon>
        <taxon>Viridiplantae</taxon>
        <taxon>Streptophyta</taxon>
        <taxon>Embryophyta</taxon>
        <taxon>Marchantiophyta</taxon>
        <taxon>Marchantiopsida</taxon>
        <taxon>Marchantiidae</taxon>
        <taxon>Marchantiales</taxon>
        <taxon>Ricciaceae</taxon>
        <taxon>Riccia</taxon>
    </lineage>
</organism>
<feature type="region of interest" description="Disordered" evidence="1">
    <location>
        <begin position="182"/>
        <end position="213"/>
    </location>
</feature>
<evidence type="ECO:0000256" key="1">
    <source>
        <dbReference type="SAM" id="MobiDB-lite"/>
    </source>
</evidence>
<dbReference type="EMBL" id="JBHFFA010000006">
    <property type="protein sequence ID" value="KAL2623048.1"/>
    <property type="molecule type" value="Genomic_DNA"/>
</dbReference>
<keyword evidence="3" id="KW-1185">Reference proteome</keyword>